<organism evidence="18 19">
    <name type="scientific">Ilyobacter polytropus (strain ATCC 51220 / DSM 2926 / LMG 16218 / CuHBu1)</name>
    <dbReference type="NCBI Taxonomy" id="572544"/>
    <lineage>
        <taxon>Bacteria</taxon>
        <taxon>Fusobacteriati</taxon>
        <taxon>Fusobacteriota</taxon>
        <taxon>Fusobacteriia</taxon>
        <taxon>Fusobacteriales</taxon>
        <taxon>Fusobacteriaceae</taxon>
        <taxon>Ilyobacter</taxon>
    </lineage>
</organism>
<comment type="catalytic activity">
    <reaction evidence="1">
        <text>ATP + protein L-histidine = ADP + protein N-phospho-L-histidine.</text>
        <dbReference type="EC" id="2.7.13.3"/>
    </reaction>
</comment>
<keyword evidence="11 15" id="KW-1133">Transmembrane helix</keyword>
<feature type="domain" description="Response regulatory" evidence="17">
    <location>
        <begin position="621"/>
        <end position="737"/>
    </location>
</feature>
<protein>
    <recommendedName>
        <fullName evidence="3">histidine kinase</fullName>
        <ecNumber evidence="3">2.7.13.3</ecNumber>
    </recommendedName>
</protein>
<evidence type="ECO:0000259" key="17">
    <source>
        <dbReference type="PROSITE" id="PS50110"/>
    </source>
</evidence>
<feature type="transmembrane region" description="Helical" evidence="15">
    <location>
        <begin position="6"/>
        <end position="26"/>
    </location>
</feature>
<evidence type="ECO:0000313" key="19">
    <source>
        <dbReference type="Proteomes" id="UP000006875"/>
    </source>
</evidence>
<evidence type="ECO:0000256" key="5">
    <source>
        <dbReference type="ARBA" id="ARBA00022553"/>
    </source>
</evidence>
<dbReference type="SUPFAM" id="SSF55874">
    <property type="entry name" value="ATPase domain of HSP90 chaperone/DNA topoisomerase II/histidine kinase"/>
    <property type="match status" value="1"/>
</dbReference>
<keyword evidence="19" id="KW-1185">Reference proteome</keyword>
<dbReference type="SUPFAM" id="SSF47384">
    <property type="entry name" value="Homodimeric domain of signal transducing histidine kinase"/>
    <property type="match status" value="1"/>
</dbReference>
<keyword evidence="6" id="KW-0808">Transferase</keyword>
<reference evidence="18 19" key="1">
    <citation type="journal article" date="2010" name="Stand. Genomic Sci.">
        <title>Complete genome sequence of Ilyobacter polytropus type strain (CuHbu1).</title>
        <authorList>
            <person name="Sikorski J."/>
            <person name="Chertkov O."/>
            <person name="Lapidus A."/>
            <person name="Nolan M."/>
            <person name="Lucas S."/>
            <person name="Del Rio T.G."/>
            <person name="Tice H."/>
            <person name="Cheng J.F."/>
            <person name="Tapia R."/>
            <person name="Han C."/>
            <person name="Goodwin L."/>
            <person name="Pitluck S."/>
            <person name="Liolios K."/>
            <person name="Ivanova N."/>
            <person name="Mavromatis K."/>
            <person name="Mikhailova N."/>
            <person name="Pati A."/>
            <person name="Chen A."/>
            <person name="Palaniappan K."/>
            <person name="Land M."/>
            <person name="Hauser L."/>
            <person name="Chang Y.J."/>
            <person name="Jeffries C.D."/>
            <person name="Brambilla E."/>
            <person name="Yasawong M."/>
            <person name="Rohde M."/>
            <person name="Pukall R."/>
            <person name="Spring S."/>
            <person name="Goker M."/>
            <person name="Woyke T."/>
            <person name="Bristow J."/>
            <person name="Eisen J.A."/>
            <person name="Markowitz V."/>
            <person name="Hugenholtz P."/>
            <person name="Kyrpides N.C."/>
            <person name="Klenk H.P."/>
        </authorList>
    </citation>
    <scope>NUCLEOTIDE SEQUENCE [LARGE SCALE GENOMIC DNA]</scope>
    <source>
        <strain evidence="19">ATCC 51220 / DSM 2926 / LMG 16218 / CuHBu1</strain>
    </source>
</reference>
<dbReference type="Gene3D" id="3.30.565.10">
    <property type="entry name" value="Histidine kinase-like ATPase, C-terminal domain"/>
    <property type="match status" value="1"/>
</dbReference>
<dbReference type="PROSITE" id="PS50109">
    <property type="entry name" value="HIS_KIN"/>
    <property type="match status" value="1"/>
</dbReference>
<feature type="domain" description="Histidine kinase" evidence="16">
    <location>
        <begin position="374"/>
        <end position="601"/>
    </location>
</feature>
<dbReference type="KEGG" id="ipo:Ilyop_1584"/>
<dbReference type="InterPro" id="IPR003594">
    <property type="entry name" value="HATPase_dom"/>
</dbReference>
<dbReference type="EC" id="2.7.13.3" evidence="3"/>
<dbReference type="Pfam" id="PF02743">
    <property type="entry name" value="dCache_1"/>
    <property type="match status" value="1"/>
</dbReference>
<dbReference type="InterPro" id="IPR036097">
    <property type="entry name" value="HisK_dim/P_sf"/>
</dbReference>
<dbReference type="CDD" id="cd18774">
    <property type="entry name" value="PDC2_HK_sensor"/>
    <property type="match status" value="1"/>
</dbReference>
<gene>
    <name evidence="18" type="ordered locus">Ilyop_1584</name>
</gene>
<dbReference type="Pfam" id="PF00512">
    <property type="entry name" value="HisKA"/>
    <property type="match status" value="1"/>
</dbReference>
<dbReference type="Proteomes" id="UP000006875">
    <property type="component" value="Chromosome"/>
</dbReference>
<dbReference type="SMART" id="SM00387">
    <property type="entry name" value="HATPase_c"/>
    <property type="match status" value="1"/>
</dbReference>
<dbReference type="GO" id="GO:0005524">
    <property type="term" value="F:ATP binding"/>
    <property type="evidence" value="ECO:0007669"/>
    <property type="project" value="UniProtKB-KW"/>
</dbReference>
<dbReference type="InterPro" id="IPR011006">
    <property type="entry name" value="CheY-like_superfamily"/>
</dbReference>
<dbReference type="SMART" id="SM00388">
    <property type="entry name" value="HisKA"/>
    <property type="match status" value="1"/>
</dbReference>
<dbReference type="InterPro" id="IPR004358">
    <property type="entry name" value="Sig_transdc_His_kin-like_C"/>
</dbReference>
<dbReference type="InterPro" id="IPR036890">
    <property type="entry name" value="HATPase_C_sf"/>
</dbReference>
<evidence type="ECO:0000256" key="4">
    <source>
        <dbReference type="ARBA" id="ARBA00022475"/>
    </source>
</evidence>
<evidence type="ECO:0000256" key="9">
    <source>
        <dbReference type="ARBA" id="ARBA00022777"/>
    </source>
</evidence>
<dbReference type="GO" id="GO:0000155">
    <property type="term" value="F:phosphorelay sensor kinase activity"/>
    <property type="evidence" value="ECO:0007669"/>
    <property type="project" value="InterPro"/>
</dbReference>
<dbReference type="GO" id="GO:0005886">
    <property type="term" value="C:plasma membrane"/>
    <property type="evidence" value="ECO:0007669"/>
    <property type="project" value="UniProtKB-SubCell"/>
</dbReference>
<dbReference type="Pfam" id="PF02518">
    <property type="entry name" value="HATPase_c"/>
    <property type="match status" value="1"/>
</dbReference>
<dbReference type="Gene3D" id="3.30.450.20">
    <property type="entry name" value="PAS domain"/>
    <property type="match status" value="1"/>
</dbReference>
<dbReference type="eggNOG" id="COG4191">
    <property type="taxonomic scope" value="Bacteria"/>
</dbReference>
<evidence type="ECO:0000313" key="18">
    <source>
        <dbReference type="EMBL" id="ADO83362.1"/>
    </source>
</evidence>
<evidence type="ECO:0000256" key="11">
    <source>
        <dbReference type="ARBA" id="ARBA00022989"/>
    </source>
</evidence>
<comment type="subcellular location">
    <subcellularLocation>
        <location evidence="2">Cell membrane</location>
        <topology evidence="2">Multi-pass membrane protein</topology>
    </subcellularLocation>
</comment>
<evidence type="ECO:0000256" key="7">
    <source>
        <dbReference type="ARBA" id="ARBA00022692"/>
    </source>
</evidence>
<keyword evidence="12" id="KW-0902">Two-component regulatory system</keyword>
<evidence type="ECO:0000256" key="8">
    <source>
        <dbReference type="ARBA" id="ARBA00022741"/>
    </source>
</evidence>
<evidence type="ECO:0000256" key="1">
    <source>
        <dbReference type="ARBA" id="ARBA00000085"/>
    </source>
</evidence>
<evidence type="ECO:0000256" key="2">
    <source>
        <dbReference type="ARBA" id="ARBA00004651"/>
    </source>
</evidence>
<evidence type="ECO:0000256" key="3">
    <source>
        <dbReference type="ARBA" id="ARBA00012438"/>
    </source>
</evidence>
<keyword evidence="4" id="KW-1003">Cell membrane</keyword>
<dbReference type="SUPFAM" id="SSF52172">
    <property type="entry name" value="CheY-like"/>
    <property type="match status" value="1"/>
</dbReference>
<dbReference type="EMBL" id="CP002281">
    <property type="protein sequence ID" value="ADO83362.1"/>
    <property type="molecule type" value="Genomic_DNA"/>
</dbReference>
<feature type="modified residue" description="4-aspartylphosphate" evidence="14">
    <location>
        <position position="672"/>
    </location>
</feature>
<evidence type="ECO:0000259" key="16">
    <source>
        <dbReference type="PROSITE" id="PS50109"/>
    </source>
</evidence>
<dbReference type="AlphaFoldDB" id="E3H8U8"/>
<dbReference type="SMART" id="SM00448">
    <property type="entry name" value="REC"/>
    <property type="match status" value="1"/>
</dbReference>
<dbReference type="HOGENOM" id="CLU_000445_114_21_0"/>
<dbReference type="CDD" id="cd00082">
    <property type="entry name" value="HisKA"/>
    <property type="match status" value="1"/>
</dbReference>
<dbReference type="InterPro" id="IPR003661">
    <property type="entry name" value="HisK_dim/P_dom"/>
</dbReference>
<keyword evidence="7 15" id="KW-0812">Transmembrane</keyword>
<keyword evidence="5 14" id="KW-0597">Phosphoprotein</keyword>
<dbReference type="STRING" id="572544.Ilyop_1584"/>
<dbReference type="PANTHER" id="PTHR43065:SF46">
    <property type="entry name" value="C4-DICARBOXYLATE TRANSPORT SENSOR PROTEIN DCTB"/>
    <property type="match status" value="1"/>
</dbReference>
<dbReference type="Gene3D" id="1.10.287.130">
    <property type="match status" value="1"/>
</dbReference>
<keyword evidence="9 18" id="KW-0418">Kinase</keyword>
<dbReference type="PROSITE" id="PS50110">
    <property type="entry name" value="RESPONSE_REGULATORY"/>
    <property type="match status" value="1"/>
</dbReference>
<accession>E3H8U8</accession>
<keyword evidence="10" id="KW-0067">ATP-binding</keyword>
<proteinExistence type="predicted"/>
<dbReference type="OrthoDB" id="9780153at2"/>
<feature type="transmembrane region" description="Helical" evidence="15">
    <location>
        <begin position="303"/>
        <end position="323"/>
    </location>
</feature>
<dbReference type="InterPro" id="IPR001789">
    <property type="entry name" value="Sig_transdc_resp-reg_receiver"/>
</dbReference>
<dbReference type="CDD" id="cd00156">
    <property type="entry name" value="REC"/>
    <property type="match status" value="1"/>
</dbReference>
<evidence type="ECO:0000256" key="15">
    <source>
        <dbReference type="SAM" id="Phobius"/>
    </source>
</evidence>
<evidence type="ECO:0000256" key="12">
    <source>
        <dbReference type="ARBA" id="ARBA00023012"/>
    </source>
</evidence>
<keyword evidence="8" id="KW-0547">Nucleotide-binding</keyword>
<name>E3H8U8_ILYPC</name>
<evidence type="ECO:0000256" key="13">
    <source>
        <dbReference type="ARBA" id="ARBA00023136"/>
    </source>
</evidence>
<dbReference type="PRINTS" id="PR00344">
    <property type="entry name" value="BCTRLSENSOR"/>
</dbReference>
<evidence type="ECO:0000256" key="10">
    <source>
        <dbReference type="ARBA" id="ARBA00022840"/>
    </source>
</evidence>
<evidence type="ECO:0000256" key="6">
    <source>
        <dbReference type="ARBA" id="ARBA00022679"/>
    </source>
</evidence>
<dbReference type="Gene3D" id="3.40.50.2300">
    <property type="match status" value="1"/>
</dbReference>
<keyword evidence="13 15" id="KW-0472">Membrane</keyword>
<dbReference type="InterPro" id="IPR033479">
    <property type="entry name" value="dCache_1"/>
</dbReference>
<dbReference type="RefSeq" id="WP_013388029.1">
    <property type="nucleotide sequence ID" value="NC_014632.1"/>
</dbReference>
<dbReference type="Pfam" id="PF00072">
    <property type="entry name" value="Response_reg"/>
    <property type="match status" value="1"/>
</dbReference>
<sequence>MKKNSLKTFSFAIIFFIILIVGNISYRGFLNYQNTIMTQQIEHLLTSSKSIGKSLELYVDEKEKSLKDMTINLGRYLEKTDKEFINDEILKTLEVFYHTQGKEVSELFYVSLDKKNTLSYPKIDSLVNYEILYNELDYIRKNKKSYVGTPYLDSSDGFSFNMAEPVVVKGNIIGVIFGRIKLENMHELLVRPVKAGKHGYAVVTDIDGNILMHPVKSHIGGHVVKFREKKYPDLDLEELKGLLIKRKTEEEGSYIYNSYWWPQENLERVRKINVFSRVQIGTEFWVVSIIISYDDIKEPIENYLYSSIIIASVIILIFSWVVFLTMRMIKNKEAYELETNYLREINKSTEELRKKDAELHHRRKLETIGTMTGGIAHEFNNVLTPIMGYSELILRTLDPNIKSYDYAKNIYESSERAQEIIDQIRLFSGDKNIKIKYKVISINKVLRDALRFSESLFPTDIKIIKDIKKEEWYLYANETQIHQVVLNLCTNACNAMRGRDDGVIKISTDRVKYQEDEVLQRTELIKRDYVKISFEDNGCGMDEDTVEKIFDPFFTKKLSEKSSGLGLSIVQGIVIKHGGTINVFSEIGKGSRFDVYLPISTNKISDPDKNVENEDILGNESILIIDDDKYVAEMLKSGLCDLGYQTAVITEGSEILKRFDYIKNNFKVVITDLAMPEINGIQLSKKVKMSKPEVKVILMTAYSDEPLEEYMQEGVIDDYLMKPVSASKLSRSIRGVMDNI</sequence>
<dbReference type="InterPro" id="IPR005467">
    <property type="entry name" value="His_kinase_dom"/>
</dbReference>
<dbReference type="eggNOG" id="COG2204">
    <property type="taxonomic scope" value="Bacteria"/>
</dbReference>
<dbReference type="PANTHER" id="PTHR43065">
    <property type="entry name" value="SENSOR HISTIDINE KINASE"/>
    <property type="match status" value="1"/>
</dbReference>
<evidence type="ECO:0000256" key="14">
    <source>
        <dbReference type="PROSITE-ProRule" id="PRU00169"/>
    </source>
</evidence>